<dbReference type="EMBL" id="FPHP01000047">
    <property type="protein sequence ID" value="SFV75853.1"/>
    <property type="molecule type" value="Genomic_DNA"/>
</dbReference>
<keyword evidence="8 14" id="KW-0472">Membrane</keyword>
<accession>A0A1W1D5E7</accession>
<evidence type="ECO:0000256" key="5">
    <source>
        <dbReference type="ARBA" id="ARBA00022519"/>
    </source>
</evidence>
<sequence>MKIFAHISWLYATIIIFFSLILSLVLYPIVPRPYARKIASWIIRLSTFFCVEKKGEEDPAVQMYLINHQSDLDIAIMETVTKKDLAWVAKKELFDVPFFGLTMSIPEDIPVERQNKSSLVKLLKNAKNRLNKGRVITIFPEGTRGKGDKMLPFKSGAKVVADRYELRVQPVVLIQTRKYYDIKRFYYRPGCIKVIFMDSFIANKNDENWLNDLRKKMQKVYDDELTNDDSHR</sequence>
<keyword evidence="9" id="KW-0594">Phospholipid biosynthesis</keyword>
<feature type="transmembrane region" description="Helical" evidence="14">
    <location>
        <begin position="6"/>
        <end position="30"/>
    </location>
</feature>
<keyword evidence="6 16" id="KW-0808">Transferase</keyword>
<feature type="domain" description="Phospholipid/glycerol acyltransferase" evidence="15">
    <location>
        <begin position="62"/>
        <end position="176"/>
    </location>
</feature>
<dbReference type="Pfam" id="PF01553">
    <property type="entry name" value="Acyltransferase"/>
    <property type="match status" value="1"/>
</dbReference>
<evidence type="ECO:0000256" key="4">
    <source>
        <dbReference type="ARBA" id="ARBA00022516"/>
    </source>
</evidence>
<dbReference type="EC" id="2.3.1.51" evidence="16"/>
<evidence type="ECO:0000256" key="3">
    <source>
        <dbReference type="ARBA" id="ARBA00022475"/>
    </source>
</evidence>
<dbReference type="AlphaFoldDB" id="A0A1W1D5E7"/>
<dbReference type="PANTHER" id="PTHR10434:SF59">
    <property type="entry name" value="1-ACYL-SN-GLYCEROL-3-PHOSPHATE ACYLTRANSFERASE"/>
    <property type="match status" value="1"/>
</dbReference>
<evidence type="ECO:0000256" key="10">
    <source>
        <dbReference type="ARBA" id="ARBA00023264"/>
    </source>
</evidence>
<dbReference type="GO" id="GO:0003841">
    <property type="term" value="F:1-acylglycerol-3-phosphate O-acyltransferase activity"/>
    <property type="evidence" value="ECO:0007669"/>
    <property type="project" value="UniProtKB-EC"/>
</dbReference>
<keyword evidence="14" id="KW-1133">Transmembrane helix</keyword>
<evidence type="ECO:0000256" key="13">
    <source>
        <dbReference type="ARBA" id="ARBA00037183"/>
    </source>
</evidence>
<keyword evidence="7" id="KW-0443">Lipid metabolism</keyword>
<dbReference type="SMART" id="SM00563">
    <property type="entry name" value="PlsC"/>
    <property type="match status" value="1"/>
</dbReference>
<evidence type="ECO:0000256" key="6">
    <source>
        <dbReference type="ARBA" id="ARBA00022679"/>
    </source>
</evidence>
<evidence type="ECO:0000256" key="1">
    <source>
        <dbReference type="ARBA" id="ARBA00004417"/>
    </source>
</evidence>
<dbReference type="NCBIfam" id="TIGR00530">
    <property type="entry name" value="AGP_acyltrn"/>
    <property type="match status" value="1"/>
</dbReference>
<organism evidence="16">
    <name type="scientific">hydrothermal vent metagenome</name>
    <dbReference type="NCBI Taxonomy" id="652676"/>
    <lineage>
        <taxon>unclassified sequences</taxon>
        <taxon>metagenomes</taxon>
        <taxon>ecological metagenomes</taxon>
    </lineage>
</organism>
<evidence type="ECO:0000256" key="2">
    <source>
        <dbReference type="ARBA" id="ARBA00008655"/>
    </source>
</evidence>
<comment type="subcellular location">
    <subcellularLocation>
        <location evidence="1">Cell inner membrane</location>
        <topology evidence="1">Peripheral membrane protein</topology>
    </subcellularLocation>
</comment>
<evidence type="ECO:0000256" key="11">
    <source>
        <dbReference type="ARBA" id="ARBA00023315"/>
    </source>
</evidence>
<comment type="function">
    <text evidence="13">Converts lysophosphatidic acid (LPA) into phosphatidic acid by incorporating acyl moiety at the 2 position.</text>
</comment>
<dbReference type="InterPro" id="IPR002123">
    <property type="entry name" value="Plipid/glycerol_acylTrfase"/>
</dbReference>
<evidence type="ECO:0000313" key="16">
    <source>
        <dbReference type="EMBL" id="SFV75853.1"/>
    </source>
</evidence>
<dbReference type="GO" id="GO:0005886">
    <property type="term" value="C:plasma membrane"/>
    <property type="evidence" value="ECO:0007669"/>
    <property type="project" value="UniProtKB-SubCell"/>
</dbReference>
<evidence type="ECO:0000256" key="12">
    <source>
        <dbReference type="ARBA" id="ARBA00025707"/>
    </source>
</evidence>
<keyword evidence="4" id="KW-0444">Lipid biosynthesis</keyword>
<protein>
    <submittedName>
        <fullName evidence="16">1-acyl-sn-glycerol-3-phosphate acyltransferase</fullName>
        <ecNumber evidence="16">2.3.1.51</ecNumber>
    </submittedName>
</protein>
<reference evidence="16" key="1">
    <citation type="submission" date="2016-10" db="EMBL/GenBank/DDBJ databases">
        <authorList>
            <person name="de Groot N.N."/>
        </authorList>
    </citation>
    <scope>NUCLEOTIDE SEQUENCE</scope>
</reference>
<name>A0A1W1D5E7_9ZZZZ</name>
<dbReference type="CDD" id="cd07989">
    <property type="entry name" value="LPLAT_AGPAT-like"/>
    <property type="match status" value="1"/>
</dbReference>
<dbReference type="InterPro" id="IPR004552">
    <property type="entry name" value="AGP_acyltrans"/>
</dbReference>
<dbReference type="SUPFAM" id="SSF69593">
    <property type="entry name" value="Glycerol-3-phosphate (1)-acyltransferase"/>
    <property type="match status" value="1"/>
</dbReference>
<evidence type="ECO:0000256" key="7">
    <source>
        <dbReference type="ARBA" id="ARBA00023098"/>
    </source>
</evidence>
<keyword evidence="10" id="KW-1208">Phospholipid metabolism</keyword>
<comment type="pathway">
    <text evidence="12">Phospholipid metabolism.</text>
</comment>
<dbReference type="GO" id="GO:0006654">
    <property type="term" value="P:phosphatidic acid biosynthetic process"/>
    <property type="evidence" value="ECO:0007669"/>
    <property type="project" value="TreeGrafter"/>
</dbReference>
<evidence type="ECO:0000259" key="15">
    <source>
        <dbReference type="SMART" id="SM00563"/>
    </source>
</evidence>
<evidence type="ECO:0000256" key="8">
    <source>
        <dbReference type="ARBA" id="ARBA00023136"/>
    </source>
</evidence>
<gene>
    <name evidence="16" type="ORF">MNB_SM-3-322</name>
</gene>
<dbReference type="PANTHER" id="PTHR10434">
    <property type="entry name" value="1-ACYL-SN-GLYCEROL-3-PHOSPHATE ACYLTRANSFERASE"/>
    <property type="match status" value="1"/>
</dbReference>
<comment type="similarity">
    <text evidence="2">Belongs to the 1-acyl-sn-glycerol-3-phosphate acyltransferase family.</text>
</comment>
<proteinExistence type="inferred from homology"/>
<evidence type="ECO:0000256" key="14">
    <source>
        <dbReference type="SAM" id="Phobius"/>
    </source>
</evidence>
<keyword evidence="11 16" id="KW-0012">Acyltransferase</keyword>
<keyword evidence="5" id="KW-0997">Cell inner membrane</keyword>
<evidence type="ECO:0000256" key="9">
    <source>
        <dbReference type="ARBA" id="ARBA00023209"/>
    </source>
</evidence>
<keyword evidence="3" id="KW-1003">Cell membrane</keyword>
<keyword evidence="14" id="KW-0812">Transmembrane</keyword>